<dbReference type="Proteomes" id="UP000400924">
    <property type="component" value="Unassembled WGS sequence"/>
</dbReference>
<evidence type="ECO:0000313" key="2">
    <source>
        <dbReference type="Proteomes" id="UP000400924"/>
    </source>
</evidence>
<evidence type="ECO:0000313" key="1">
    <source>
        <dbReference type="EMBL" id="MPY62784.1"/>
    </source>
</evidence>
<gene>
    <name evidence="1" type="ORF">FNH08_38250</name>
</gene>
<protein>
    <submittedName>
        <fullName evidence="1">Uncharacterized protein</fullName>
    </submittedName>
</protein>
<organism evidence="1 2">
    <name type="scientific">Streptomyces spongiae</name>
    <dbReference type="NCBI Taxonomy" id="565072"/>
    <lineage>
        <taxon>Bacteria</taxon>
        <taxon>Bacillati</taxon>
        <taxon>Actinomycetota</taxon>
        <taxon>Actinomycetes</taxon>
        <taxon>Kitasatosporales</taxon>
        <taxon>Streptomycetaceae</taxon>
        <taxon>Streptomyces</taxon>
    </lineage>
</organism>
<proteinExistence type="predicted"/>
<sequence>MSESSNSAAVLAASGNYAVIQLEGRQYPAAALQGDSLKSLHEVVEELSENLRSGDLDDAKFALEEIQTVVASLKSFYEETLTGAGIDLPYVD</sequence>
<dbReference type="AlphaFoldDB" id="A0A5N8XTU5"/>
<keyword evidence="2" id="KW-1185">Reference proteome</keyword>
<reference evidence="1 2" key="1">
    <citation type="submission" date="2019-07" db="EMBL/GenBank/DDBJ databases">
        <title>New species of Amycolatopsis and Streptomyces.</title>
        <authorList>
            <person name="Duangmal K."/>
            <person name="Teo W.F.A."/>
            <person name="Lipun K."/>
        </authorList>
    </citation>
    <scope>NUCLEOTIDE SEQUENCE [LARGE SCALE GENOMIC DNA]</scope>
    <source>
        <strain evidence="1 2">NBRC 106415</strain>
    </source>
</reference>
<dbReference type="InterPro" id="IPR053801">
    <property type="entry name" value="DUF6959"/>
</dbReference>
<dbReference type="RefSeq" id="WP_152776122.1">
    <property type="nucleotide sequence ID" value="NZ_VJZC01000463.1"/>
</dbReference>
<dbReference type="Pfam" id="PF22281">
    <property type="entry name" value="DUF6959"/>
    <property type="match status" value="1"/>
</dbReference>
<name>A0A5N8XTU5_9ACTN</name>
<comment type="caution">
    <text evidence="1">The sequence shown here is derived from an EMBL/GenBank/DDBJ whole genome shotgun (WGS) entry which is preliminary data.</text>
</comment>
<dbReference type="EMBL" id="VJZC01000463">
    <property type="protein sequence ID" value="MPY62784.1"/>
    <property type="molecule type" value="Genomic_DNA"/>
</dbReference>
<accession>A0A5N8XTU5</accession>
<dbReference type="OrthoDB" id="281433at2"/>